<dbReference type="EMBL" id="AYKW01000045">
    <property type="protein sequence ID" value="PIL26371.1"/>
    <property type="molecule type" value="Genomic_DNA"/>
</dbReference>
<evidence type="ECO:0000256" key="2">
    <source>
        <dbReference type="ARBA" id="ARBA00006921"/>
    </source>
</evidence>
<evidence type="ECO:0000313" key="7">
    <source>
        <dbReference type="EMBL" id="PIL26371.1"/>
    </source>
</evidence>
<evidence type="ECO:0000256" key="5">
    <source>
        <dbReference type="ARBA" id="ARBA00023136"/>
    </source>
</evidence>
<dbReference type="PANTHER" id="PTHR12483:SF73">
    <property type="entry name" value="COPPER TRANSPORT PROTEIN CTR3"/>
    <property type="match status" value="1"/>
</dbReference>
<keyword evidence="6" id="KW-0813">Transport</keyword>
<accession>A0A2G8RXX8</accession>
<evidence type="ECO:0000256" key="6">
    <source>
        <dbReference type="RuleBase" id="RU367022"/>
    </source>
</evidence>
<evidence type="ECO:0000256" key="3">
    <source>
        <dbReference type="ARBA" id="ARBA00022692"/>
    </source>
</evidence>
<dbReference type="GO" id="GO:0016020">
    <property type="term" value="C:membrane"/>
    <property type="evidence" value="ECO:0007669"/>
    <property type="project" value="UniProtKB-SubCell"/>
</dbReference>
<keyword evidence="5 6" id="KW-0472">Membrane</keyword>
<dbReference type="GO" id="GO:0005375">
    <property type="term" value="F:copper ion transmembrane transporter activity"/>
    <property type="evidence" value="ECO:0007669"/>
    <property type="project" value="UniProtKB-UniRule"/>
</dbReference>
<name>A0A2G8RXX8_9APHY</name>
<reference evidence="7 8" key="1">
    <citation type="journal article" date="2015" name="Sci. Rep.">
        <title>Chromosome-level genome map provides insights into diverse defense mechanisms in the medicinal fungus Ganoderma sinense.</title>
        <authorList>
            <person name="Zhu Y."/>
            <person name="Xu J."/>
            <person name="Sun C."/>
            <person name="Zhou S."/>
            <person name="Xu H."/>
            <person name="Nelson D.R."/>
            <person name="Qian J."/>
            <person name="Song J."/>
            <person name="Luo H."/>
            <person name="Xiang L."/>
            <person name="Li Y."/>
            <person name="Xu Z."/>
            <person name="Ji A."/>
            <person name="Wang L."/>
            <person name="Lu S."/>
            <person name="Hayward A."/>
            <person name="Sun W."/>
            <person name="Li X."/>
            <person name="Schwartz D.C."/>
            <person name="Wang Y."/>
            <person name="Chen S."/>
        </authorList>
    </citation>
    <scope>NUCLEOTIDE SEQUENCE [LARGE SCALE GENOMIC DNA]</scope>
    <source>
        <strain evidence="7 8">ZZ0214-1</strain>
    </source>
</reference>
<evidence type="ECO:0000256" key="4">
    <source>
        <dbReference type="ARBA" id="ARBA00022989"/>
    </source>
</evidence>
<comment type="subcellular location">
    <subcellularLocation>
        <location evidence="1 6">Membrane</location>
        <topology evidence="1 6">Multi-pass membrane protein</topology>
    </subcellularLocation>
</comment>
<comment type="caution">
    <text evidence="7">The sequence shown here is derived from an EMBL/GenBank/DDBJ whole genome shotgun (WGS) entry which is preliminary data.</text>
</comment>
<keyword evidence="3 6" id="KW-0812">Transmembrane</keyword>
<dbReference type="Proteomes" id="UP000230002">
    <property type="component" value="Unassembled WGS sequence"/>
</dbReference>
<keyword evidence="8" id="KW-1185">Reference proteome</keyword>
<keyword evidence="6" id="KW-0186">Copper</keyword>
<comment type="similarity">
    <text evidence="2 6">Belongs to the copper transporter (Ctr) (TC 1.A.56) family. SLC31A subfamily.</text>
</comment>
<protein>
    <recommendedName>
        <fullName evidence="6">Copper transport protein</fullName>
    </recommendedName>
</protein>
<organism evidence="7 8">
    <name type="scientific">Ganoderma sinense ZZ0214-1</name>
    <dbReference type="NCBI Taxonomy" id="1077348"/>
    <lineage>
        <taxon>Eukaryota</taxon>
        <taxon>Fungi</taxon>
        <taxon>Dikarya</taxon>
        <taxon>Basidiomycota</taxon>
        <taxon>Agaricomycotina</taxon>
        <taxon>Agaricomycetes</taxon>
        <taxon>Polyporales</taxon>
        <taxon>Polyporaceae</taxon>
        <taxon>Ganoderma</taxon>
    </lineage>
</organism>
<feature type="transmembrane region" description="Helical" evidence="6">
    <location>
        <begin position="61"/>
        <end position="79"/>
    </location>
</feature>
<dbReference type="Pfam" id="PF04145">
    <property type="entry name" value="Ctr"/>
    <property type="match status" value="1"/>
</dbReference>
<proteinExistence type="inferred from homology"/>
<keyword evidence="6" id="KW-0187">Copper transport</keyword>
<dbReference type="PANTHER" id="PTHR12483">
    <property type="entry name" value="SOLUTE CARRIER FAMILY 31 COPPER TRANSPORTERS"/>
    <property type="match status" value="1"/>
</dbReference>
<feature type="transmembrane region" description="Helical" evidence="6">
    <location>
        <begin position="163"/>
        <end position="181"/>
    </location>
</feature>
<evidence type="ECO:0000313" key="8">
    <source>
        <dbReference type="Proteomes" id="UP000230002"/>
    </source>
</evidence>
<dbReference type="InterPro" id="IPR007274">
    <property type="entry name" value="Cop_transporter"/>
</dbReference>
<gene>
    <name evidence="7" type="ORF">GSI_12127</name>
</gene>
<keyword evidence="4 6" id="KW-1133">Transmembrane helix</keyword>
<sequence>MDMSMGSMSATATAAAASATSTDMSMSMDMGGSCQISMLWNWYTVNACFISSSWQVKSKGAFAGSCIGVIFLVIALEGLRRFQREFDRYLHRVNGGSSPHLHAEDQSDTASRKGLNSLPSALGSRASGDQLKLWQQLLRSALFTVQFAVGYFVMLLVMYYNGYFIICIIIGAFLGASIFQWDTYHAVEEGPETHSCCH</sequence>
<dbReference type="STRING" id="1077348.A0A2G8RXX8"/>
<keyword evidence="6" id="KW-0406">Ion transport</keyword>
<dbReference type="AlphaFoldDB" id="A0A2G8RXX8"/>
<dbReference type="OrthoDB" id="161814at2759"/>
<evidence type="ECO:0000256" key="1">
    <source>
        <dbReference type="ARBA" id="ARBA00004141"/>
    </source>
</evidence>